<accession>A0AAJ0ACX7</accession>
<dbReference type="GeneID" id="85451064"/>
<name>A0AAJ0ACX7_9PEZI</name>
<evidence type="ECO:0000313" key="2">
    <source>
        <dbReference type="Proteomes" id="UP001224890"/>
    </source>
</evidence>
<gene>
    <name evidence="1" type="ORF">BDP55DRAFT_289019</name>
</gene>
<organism evidence="1 2">
    <name type="scientific">Colletotrichum godetiae</name>
    <dbReference type="NCBI Taxonomy" id="1209918"/>
    <lineage>
        <taxon>Eukaryota</taxon>
        <taxon>Fungi</taxon>
        <taxon>Dikarya</taxon>
        <taxon>Ascomycota</taxon>
        <taxon>Pezizomycotina</taxon>
        <taxon>Sordariomycetes</taxon>
        <taxon>Hypocreomycetidae</taxon>
        <taxon>Glomerellales</taxon>
        <taxon>Glomerellaceae</taxon>
        <taxon>Colletotrichum</taxon>
        <taxon>Colletotrichum acutatum species complex</taxon>
    </lineage>
</organism>
<dbReference type="AlphaFoldDB" id="A0AAJ0ACX7"/>
<dbReference type="EMBL" id="JAHMHR010000045">
    <property type="protein sequence ID" value="KAK1671628.1"/>
    <property type="molecule type" value="Genomic_DNA"/>
</dbReference>
<proteinExistence type="predicted"/>
<dbReference type="RefSeq" id="XP_060425631.1">
    <property type="nucleotide sequence ID" value="XM_060566538.1"/>
</dbReference>
<keyword evidence="2" id="KW-1185">Reference proteome</keyword>
<comment type="caution">
    <text evidence="1">The sequence shown here is derived from an EMBL/GenBank/DDBJ whole genome shotgun (WGS) entry which is preliminary data.</text>
</comment>
<protein>
    <submittedName>
        <fullName evidence="1">Uncharacterized protein</fullName>
    </submittedName>
</protein>
<sequence>MFPQSLINPISRFIPHPSLTPPCFNHHHPSVPSCSHNPSPPLPVHAVSYPQSTHLFSNLLLLLLLVHHLSLPCRPHTVTPTAIFDHPRSWLGFSNFWCLSPCPCTASAILLFPPLGSWVTPFSRHSQSNPTLVLQDHRLQSFTFASTGLPCSSPT</sequence>
<evidence type="ECO:0000313" key="1">
    <source>
        <dbReference type="EMBL" id="KAK1671628.1"/>
    </source>
</evidence>
<reference evidence="1" key="1">
    <citation type="submission" date="2021-06" db="EMBL/GenBank/DDBJ databases">
        <title>Comparative genomics, transcriptomics and evolutionary studies reveal genomic signatures of adaptation to plant cell wall in hemibiotrophic fungi.</title>
        <authorList>
            <consortium name="DOE Joint Genome Institute"/>
            <person name="Baroncelli R."/>
            <person name="Diaz J.F."/>
            <person name="Benocci T."/>
            <person name="Peng M."/>
            <person name="Battaglia E."/>
            <person name="Haridas S."/>
            <person name="Andreopoulos W."/>
            <person name="Labutti K."/>
            <person name="Pangilinan J."/>
            <person name="Floch G.L."/>
            <person name="Makela M.R."/>
            <person name="Henrissat B."/>
            <person name="Grigoriev I.V."/>
            <person name="Crouch J.A."/>
            <person name="De Vries R.P."/>
            <person name="Sukno S.A."/>
            <person name="Thon M.R."/>
        </authorList>
    </citation>
    <scope>NUCLEOTIDE SEQUENCE</scope>
    <source>
        <strain evidence="1">CBS 193.32</strain>
    </source>
</reference>
<dbReference type="Proteomes" id="UP001224890">
    <property type="component" value="Unassembled WGS sequence"/>
</dbReference>